<keyword evidence="3" id="KW-1185">Reference proteome</keyword>
<evidence type="ECO:0000259" key="1">
    <source>
        <dbReference type="Pfam" id="PF03378"/>
    </source>
</evidence>
<dbReference type="GO" id="GO:0031267">
    <property type="term" value="F:small GTPase binding"/>
    <property type="evidence" value="ECO:0007669"/>
    <property type="project" value="InterPro"/>
</dbReference>
<dbReference type="Gene3D" id="1.25.10.10">
    <property type="entry name" value="Leucine-rich Repeat Variant"/>
    <property type="match status" value="1"/>
</dbReference>
<dbReference type="EMBL" id="OU898281">
    <property type="protein sequence ID" value="CAG9836250.1"/>
    <property type="molecule type" value="Genomic_DNA"/>
</dbReference>
<dbReference type="InterPro" id="IPR011989">
    <property type="entry name" value="ARM-like"/>
</dbReference>
<dbReference type="AlphaFoldDB" id="A0A9N9T5J4"/>
<sequence length="239" mass="27646">MNFRMFGKVLEKLYVAEIQKVSAAVDRKIVACGVTKLLCESPEIFSGKYQNYWPQLLQALLKFFEMPVDASILPDDHFIEVDDTPTYQTTSAKLNFANTTKSDPLQAQSLTDKQYDTYIPIFFTHVKGVIRQIDLELSEQELKEIIEPKLGYNFEVSLVKRISCKNDKNEIVPTTTIIVTFRGQLLPNRVIIEKIVYELERYVPRVMQCLKCLRYGRISTQCRSEERCQNCGEDHKVES</sequence>
<dbReference type="Proteomes" id="UP001153709">
    <property type="component" value="Chromosome 6"/>
</dbReference>
<evidence type="ECO:0000313" key="3">
    <source>
        <dbReference type="Proteomes" id="UP001153709"/>
    </source>
</evidence>
<gene>
    <name evidence="2" type="ORF">DIABBA_LOCUS9352</name>
</gene>
<feature type="domain" description="Exportin-2 C-terminal" evidence="1">
    <location>
        <begin position="4"/>
        <end position="112"/>
    </location>
</feature>
<protein>
    <recommendedName>
        <fullName evidence="1">Exportin-2 C-terminal domain-containing protein</fullName>
    </recommendedName>
</protein>
<evidence type="ECO:0000313" key="2">
    <source>
        <dbReference type="EMBL" id="CAG9836250.1"/>
    </source>
</evidence>
<organism evidence="2 3">
    <name type="scientific">Diabrotica balteata</name>
    <name type="common">Banded cucumber beetle</name>
    <dbReference type="NCBI Taxonomy" id="107213"/>
    <lineage>
        <taxon>Eukaryota</taxon>
        <taxon>Metazoa</taxon>
        <taxon>Ecdysozoa</taxon>
        <taxon>Arthropoda</taxon>
        <taxon>Hexapoda</taxon>
        <taxon>Insecta</taxon>
        <taxon>Pterygota</taxon>
        <taxon>Neoptera</taxon>
        <taxon>Endopterygota</taxon>
        <taxon>Coleoptera</taxon>
        <taxon>Polyphaga</taxon>
        <taxon>Cucujiformia</taxon>
        <taxon>Chrysomeloidea</taxon>
        <taxon>Chrysomelidae</taxon>
        <taxon>Galerucinae</taxon>
        <taxon>Diabroticina</taxon>
        <taxon>Diabroticites</taxon>
        <taxon>Diabrotica</taxon>
    </lineage>
</organism>
<name>A0A9N9T5J4_DIABA</name>
<dbReference type="OrthoDB" id="6779801at2759"/>
<dbReference type="InterPro" id="IPR005043">
    <property type="entry name" value="XPO2_C"/>
</dbReference>
<dbReference type="Pfam" id="PF03378">
    <property type="entry name" value="CAS_CSE1"/>
    <property type="match status" value="1"/>
</dbReference>
<reference evidence="2" key="1">
    <citation type="submission" date="2022-01" db="EMBL/GenBank/DDBJ databases">
        <authorList>
            <person name="King R."/>
        </authorList>
    </citation>
    <scope>NUCLEOTIDE SEQUENCE</scope>
</reference>
<accession>A0A9N9T5J4</accession>
<proteinExistence type="predicted"/>